<keyword evidence="2" id="KW-1185">Reference proteome</keyword>
<name>A0A183DCT6_9BILA</name>
<evidence type="ECO:0000313" key="3">
    <source>
        <dbReference type="WBParaSite" id="GPUH_0000653601-mRNA-1"/>
    </source>
</evidence>
<sequence>MMRYFAKLEEIDETPEWTVFGDEQTYFVMQNLRKYLAARDPRNPVVLGRISTDRCCRFVALLNEQVN</sequence>
<proteinExistence type="predicted"/>
<evidence type="ECO:0000313" key="2">
    <source>
        <dbReference type="Proteomes" id="UP000271098"/>
    </source>
</evidence>
<reference evidence="1 2" key="2">
    <citation type="submission" date="2018-11" db="EMBL/GenBank/DDBJ databases">
        <authorList>
            <consortium name="Pathogen Informatics"/>
        </authorList>
    </citation>
    <scope>NUCLEOTIDE SEQUENCE [LARGE SCALE GENOMIC DNA]</scope>
</reference>
<dbReference type="AlphaFoldDB" id="A0A183DCT6"/>
<protein>
    <submittedName>
        <fullName evidence="3">Terminase large subunit</fullName>
    </submittedName>
</protein>
<reference evidence="3" key="1">
    <citation type="submission" date="2016-06" db="UniProtKB">
        <authorList>
            <consortium name="WormBaseParasite"/>
        </authorList>
    </citation>
    <scope>IDENTIFICATION</scope>
</reference>
<dbReference type="EMBL" id="UYRT01015467">
    <property type="protein sequence ID" value="VDK55029.1"/>
    <property type="molecule type" value="Genomic_DNA"/>
</dbReference>
<organism evidence="3">
    <name type="scientific">Gongylonema pulchrum</name>
    <dbReference type="NCBI Taxonomy" id="637853"/>
    <lineage>
        <taxon>Eukaryota</taxon>
        <taxon>Metazoa</taxon>
        <taxon>Ecdysozoa</taxon>
        <taxon>Nematoda</taxon>
        <taxon>Chromadorea</taxon>
        <taxon>Rhabditida</taxon>
        <taxon>Spirurina</taxon>
        <taxon>Spiruromorpha</taxon>
        <taxon>Spiruroidea</taxon>
        <taxon>Gongylonematidae</taxon>
        <taxon>Gongylonema</taxon>
    </lineage>
</organism>
<gene>
    <name evidence="1" type="ORF">GPUH_LOCUS6526</name>
</gene>
<accession>A0A183DCT6</accession>
<dbReference type="OrthoDB" id="414175at2759"/>
<dbReference type="WBParaSite" id="GPUH_0000653601-mRNA-1">
    <property type="protein sequence ID" value="GPUH_0000653601-mRNA-1"/>
    <property type="gene ID" value="GPUH_0000653601"/>
</dbReference>
<dbReference type="Gene3D" id="3.90.550.50">
    <property type="match status" value="1"/>
</dbReference>
<dbReference type="Proteomes" id="UP000271098">
    <property type="component" value="Unassembled WGS sequence"/>
</dbReference>
<evidence type="ECO:0000313" key="1">
    <source>
        <dbReference type="EMBL" id="VDK55029.1"/>
    </source>
</evidence>